<dbReference type="Pfam" id="PF11026">
    <property type="entry name" value="DUF2721"/>
    <property type="match status" value="1"/>
</dbReference>
<accession>A0AAW4L4G0</accession>
<organism evidence="2 3">
    <name type="scientific">Geoanaerobacter pelophilus</name>
    <dbReference type="NCBI Taxonomy" id="60036"/>
    <lineage>
        <taxon>Bacteria</taxon>
        <taxon>Pseudomonadati</taxon>
        <taxon>Thermodesulfobacteriota</taxon>
        <taxon>Desulfuromonadia</taxon>
        <taxon>Geobacterales</taxon>
        <taxon>Geobacteraceae</taxon>
        <taxon>Geoanaerobacter</taxon>
    </lineage>
</organism>
<comment type="caution">
    <text evidence="2">The sequence shown here is derived from an EMBL/GenBank/DDBJ whole genome shotgun (WGS) entry which is preliminary data.</text>
</comment>
<dbReference type="Proteomes" id="UP000811899">
    <property type="component" value="Unassembled WGS sequence"/>
</dbReference>
<evidence type="ECO:0000313" key="3">
    <source>
        <dbReference type="Proteomes" id="UP000811899"/>
    </source>
</evidence>
<gene>
    <name evidence="2" type="ORF">KI809_09075</name>
</gene>
<dbReference type="InterPro" id="IPR021279">
    <property type="entry name" value="DUF2721"/>
</dbReference>
<keyword evidence="1" id="KW-1133">Transmembrane helix</keyword>
<feature type="transmembrane region" description="Helical" evidence="1">
    <location>
        <begin position="77"/>
        <end position="101"/>
    </location>
</feature>
<dbReference type="RefSeq" id="WP_214171227.1">
    <property type="nucleotide sequence ID" value="NZ_JAHCVJ010000003.1"/>
</dbReference>
<keyword evidence="1" id="KW-0812">Transmembrane</keyword>
<feature type="transmembrane region" description="Helical" evidence="1">
    <location>
        <begin position="12"/>
        <end position="34"/>
    </location>
</feature>
<keyword evidence="1" id="KW-0472">Membrane</keyword>
<protein>
    <submittedName>
        <fullName evidence="2">DUF2721 domain-containing protein</fullName>
    </submittedName>
</protein>
<evidence type="ECO:0000256" key="1">
    <source>
        <dbReference type="SAM" id="Phobius"/>
    </source>
</evidence>
<feature type="transmembrane region" description="Helical" evidence="1">
    <location>
        <begin position="113"/>
        <end position="132"/>
    </location>
</feature>
<reference evidence="2 3" key="1">
    <citation type="submission" date="2021-05" db="EMBL/GenBank/DDBJ databases">
        <title>The draft genome of Geobacter pelophilus DSM 12255.</title>
        <authorList>
            <person name="Xu Z."/>
            <person name="Masuda Y."/>
            <person name="Itoh H."/>
            <person name="Senoo K."/>
        </authorList>
    </citation>
    <scope>NUCLEOTIDE SEQUENCE [LARGE SCALE GENOMIC DNA]</scope>
    <source>
        <strain evidence="2 3">DSM 12255</strain>
    </source>
</reference>
<dbReference type="AlphaFoldDB" id="A0AAW4L4G0"/>
<dbReference type="EMBL" id="JAHCVJ010000003">
    <property type="protein sequence ID" value="MBT0664452.1"/>
    <property type="molecule type" value="Genomic_DNA"/>
</dbReference>
<name>A0AAW4L4G0_9BACT</name>
<sequence length="147" mass="16178">MNEVLVADSIARVIQLSIAPVFLLTAIGTLLSVMTNRLHRVIDRARVWEAKLETESSPNEIAHHNSHLATLSKRAKLIGSAITLCTAAALFVCTLIATLFVERFVNLDLKTPVALLFIFAMLLLIAGLIIFLREIFVATHSLRIGPH</sequence>
<keyword evidence="3" id="KW-1185">Reference proteome</keyword>
<proteinExistence type="predicted"/>
<evidence type="ECO:0000313" key="2">
    <source>
        <dbReference type="EMBL" id="MBT0664452.1"/>
    </source>
</evidence>